<dbReference type="InterPro" id="IPR011010">
    <property type="entry name" value="DNA_brk_join_enz"/>
</dbReference>
<comment type="caution">
    <text evidence="3">The sequence shown here is derived from an EMBL/GenBank/DDBJ whole genome shotgun (WGS) entry which is preliminary data.</text>
</comment>
<evidence type="ECO:0000313" key="3">
    <source>
        <dbReference type="EMBL" id="EOH82900.1"/>
    </source>
</evidence>
<evidence type="ECO:0000313" key="6">
    <source>
        <dbReference type="Proteomes" id="UP000014148"/>
    </source>
</evidence>
<keyword evidence="1" id="KW-0233">DNA recombination</keyword>
<dbReference type="STRING" id="71451.RV07_GL002876"/>
<dbReference type="eggNOG" id="COG4974">
    <property type="taxonomic scope" value="Bacteria"/>
</dbReference>
<evidence type="ECO:0000313" key="4">
    <source>
        <dbReference type="EMBL" id="EOT63202.1"/>
    </source>
</evidence>
<organism evidence="3 5">
    <name type="scientific">Enterococcus malodoratus ATCC 43197</name>
    <dbReference type="NCBI Taxonomy" id="1158601"/>
    <lineage>
        <taxon>Bacteria</taxon>
        <taxon>Bacillati</taxon>
        <taxon>Bacillota</taxon>
        <taxon>Bacilli</taxon>
        <taxon>Lactobacillales</taxon>
        <taxon>Enterococcaceae</taxon>
        <taxon>Enterococcus</taxon>
    </lineage>
</organism>
<gene>
    <name evidence="4" type="ORF">I585_04556</name>
    <name evidence="3" type="ORF">UAI_00018</name>
</gene>
<accession>R2RGS4</accession>
<protein>
    <recommendedName>
        <fullName evidence="2">Tyr recombinase domain-containing protein</fullName>
    </recommendedName>
</protein>
<dbReference type="PROSITE" id="PS51898">
    <property type="entry name" value="TYR_RECOMBINASE"/>
    <property type="match status" value="1"/>
</dbReference>
<name>R2RGS4_9ENTE</name>
<dbReference type="AlphaFoldDB" id="R2RGS4"/>
<dbReference type="SUPFAM" id="SSF56349">
    <property type="entry name" value="DNA breaking-rejoining enzymes"/>
    <property type="match status" value="1"/>
</dbReference>
<reference evidence="3 5" key="1">
    <citation type="submission" date="2013-02" db="EMBL/GenBank/DDBJ databases">
        <title>The Genome Sequence of Enterococcus malodoratus ATCC_43197.</title>
        <authorList>
            <consortium name="The Broad Institute Genome Sequencing Platform"/>
            <consortium name="The Broad Institute Genome Sequencing Center for Infectious Disease"/>
            <person name="Earl A.M."/>
            <person name="Gilmore M.S."/>
            <person name="Lebreton F."/>
            <person name="Walker B."/>
            <person name="Young S.K."/>
            <person name="Zeng Q."/>
            <person name="Gargeya S."/>
            <person name="Fitzgerald M."/>
            <person name="Haas B."/>
            <person name="Abouelleil A."/>
            <person name="Alvarado L."/>
            <person name="Arachchi H.M."/>
            <person name="Berlin A.M."/>
            <person name="Chapman S.B."/>
            <person name="Dewar J."/>
            <person name="Goldberg J."/>
            <person name="Griggs A."/>
            <person name="Gujja S."/>
            <person name="Hansen M."/>
            <person name="Howarth C."/>
            <person name="Imamovic A."/>
            <person name="Larimer J."/>
            <person name="McCowan C."/>
            <person name="Murphy C."/>
            <person name="Neiman D."/>
            <person name="Pearson M."/>
            <person name="Priest M."/>
            <person name="Roberts A."/>
            <person name="Saif S."/>
            <person name="Shea T."/>
            <person name="Sisk P."/>
            <person name="Sykes S."/>
            <person name="Wortman J."/>
            <person name="Nusbaum C."/>
            <person name="Birren B."/>
        </authorList>
    </citation>
    <scope>NUCLEOTIDE SEQUENCE [LARGE SCALE GENOMIC DNA]</scope>
    <source>
        <strain evidence="3 5">ATCC 43197</strain>
    </source>
</reference>
<dbReference type="GO" id="GO:0015074">
    <property type="term" value="P:DNA integration"/>
    <property type="evidence" value="ECO:0007669"/>
    <property type="project" value="InterPro"/>
</dbReference>
<dbReference type="InterPro" id="IPR002104">
    <property type="entry name" value="Integrase_catalytic"/>
</dbReference>
<dbReference type="GO" id="GO:0003677">
    <property type="term" value="F:DNA binding"/>
    <property type="evidence" value="ECO:0007669"/>
    <property type="project" value="InterPro"/>
</dbReference>
<evidence type="ECO:0000313" key="5">
    <source>
        <dbReference type="Proteomes" id="UP000013783"/>
    </source>
</evidence>
<dbReference type="EMBL" id="ASWA01000006">
    <property type="protein sequence ID" value="EOT63202.1"/>
    <property type="molecule type" value="Genomic_DNA"/>
</dbReference>
<keyword evidence="6" id="KW-1185">Reference proteome</keyword>
<dbReference type="PANTHER" id="PTHR30349:SF64">
    <property type="entry name" value="PROPHAGE INTEGRASE INTD-RELATED"/>
    <property type="match status" value="1"/>
</dbReference>
<evidence type="ECO:0000259" key="2">
    <source>
        <dbReference type="PROSITE" id="PS51898"/>
    </source>
</evidence>
<dbReference type="GO" id="GO:0006310">
    <property type="term" value="P:DNA recombination"/>
    <property type="evidence" value="ECO:0007669"/>
    <property type="project" value="UniProtKB-KW"/>
</dbReference>
<reference evidence="4 6" key="2">
    <citation type="submission" date="2013-03" db="EMBL/GenBank/DDBJ databases">
        <title>The Genome Sequence of Enterococcus malodoratus ATCC_43197 (PacBio/Illumina hybrid assembly).</title>
        <authorList>
            <consortium name="The Broad Institute Genomics Platform"/>
            <consortium name="The Broad Institute Genome Sequencing Center for Infectious Disease"/>
            <person name="Earl A."/>
            <person name="Russ C."/>
            <person name="Gilmore M."/>
            <person name="Surin D."/>
            <person name="Walker B."/>
            <person name="Young S."/>
            <person name="Zeng Q."/>
            <person name="Gargeya S."/>
            <person name="Fitzgerald M."/>
            <person name="Haas B."/>
            <person name="Abouelleil A."/>
            <person name="Allen A.W."/>
            <person name="Alvarado L."/>
            <person name="Arachchi H.M."/>
            <person name="Berlin A.M."/>
            <person name="Chapman S.B."/>
            <person name="Gainer-Dewar J."/>
            <person name="Goldberg J."/>
            <person name="Griggs A."/>
            <person name="Gujja S."/>
            <person name="Hansen M."/>
            <person name="Howarth C."/>
            <person name="Imamovic A."/>
            <person name="Ireland A."/>
            <person name="Larimer J."/>
            <person name="McCowan C."/>
            <person name="Murphy C."/>
            <person name="Pearson M."/>
            <person name="Poon T.W."/>
            <person name="Priest M."/>
            <person name="Roberts A."/>
            <person name="Saif S."/>
            <person name="Shea T."/>
            <person name="Sisk P."/>
            <person name="Sykes S."/>
            <person name="Wortman J."/>
            <person name="Nusbaum C."/>
            <person name="Birren B."/>
        </authorList>
    </citation>
    <scope>NUCLEOTIDE SEQUENCE [LARGE SCALE GENOMIC DNA]</scope>
    <source>
        <strain evidence="4 6">ATCC 43197</strain>
    </source>
</reference>
<dbReference type="InterPro" id="IPR013762">
    <property type="entry name" value="Integrase-like_cat_sf"/>
</dbReference>
<dbReference type="EMBL" id="AJAK01000001">
    <property type="protein sequence ID" value="EOH82900.1"/>
    <property type="molecule type" value="Genomic_DNA"/>
</dbReference>
<evidence type="ECO:0000256" key="1">
    <source>
        <dbReference type="ARBA" id="ARBA00023172"/>
    </source>
</evidence>
<sequence>MSWLRTPYNSTKIIPLQAYSPPRKEKTINLTLSVISSFYDYQYRNENLSNTQVENLFKKTMGNNSRSYKGLLHHVSKRNEVNRNVLKVKEPKIKIRALNKNEVNIILNAATNIRDKLLIQILFETGMRIGEVLSLHIEDFIFDHQLSHYINIVYRGQLENGARLKSGERKILISQELMELYDDYLYDVIDEIGSKSNHLFIKLAGQNKGDPMEYWNVSSVFKRLKEKTNLHLYPHLLRHTHATLFYQKTKDIKQLQDRLGHAQIQTTMDSYLHPTDEEIRASWLTAQPEFNFDNTILQEDCNDPK</sequence>
<dbReference type="Proteomes" id="UP000013783">
    <property type="component" value="Unassembled WGS sequence"/>
</dbReference>
<dbReference type="PANTHER" id="PTHR30349">
    <property type="entry name" value="PHAGE INTEGRASE-RELATED"/>
    <property type="match status" value="1"/>
</dbReference>
<proteinExistence type="predicted"/>
<dbReference type="Gene3D" id="1.10.443.10">
    <property type="entry name" value="Intergrase catalytic core"/>
    <property type="match status" value="1"/>
</dbReference>
<dbReference type="Pfam" id="PF00589">
    <property type="entry name" value="Phage_integrase"/>
    <property type="match status" value="1"/>
</dbReference>
<dbReference type="InterPro" id="IPR050090">
    <property type="entry name" value="Tyrosine_recombinase_XerCD"/>
</dbReference>
<dbReference type="Proteomes" id="UP000014148">
    <property type="component" value="Unassembled WGS sequence"/>
</dbReference>
<dbReference type="PATRIC" id="fig|1158601.3.peg.17"/>
<feature type="domain" description="Tyr recombinase" evidence="2">
    <location>
        <begin position="93"/>
        <end position="284"/>
    </location>
</feature>